<dbReference type="InterPro" id="IPR012338">
    <property type="entry name" value="Beta-lactam/transpept-like"/>
</dbReference>
<sequence>MHRRALLAALAVSAVPAALSACREPPLAGQEDPTFDHEAMSHKLTAIAERARPGDLGVAVQDLSTAQRAAVAGEQLFPLAGIWTAALGAAVLAEVEAKALSLRETLTIDDVDLSPPPSGVADAWPGRRRWTVEDLLKRAVAGGDNTAADVLMKRIGGPGAVTAWLDLKKVENFRVDRYARQLTPEQTGTASFRADWRGQAWRKAVLATPEATRRKAWRDYLADPHDTTTPLAAVRFLEALNQGELSGQEGRRRLLRIMEAAAGDRLRPALPAGARLAAITSATSWDLGLTAADNTLAMVRLKDGRRFALAIFLKASPLEESDRDALVLEVMRTVLQAAEKGGR</sequence>
<dbReference type="GO" id="GO:0046677">
    <property type="term" value="P:response to antibiotic"/>
    <property type="evidence" value="ECO:0007669"/>
    <property type="project" value="InterPro"/>
</dbReference>
<dbReference type="OrthoDB" id="9784149at2"/>
<keyword evidence="4" id="KW-0732">Signal</keyword>
<comment type="similarity">
    <text evidence="2">Belongs to the class-A beta-lactamase family.</text>
</comment>
<evidence type="ECO:0000256" key="2">
    <source>
        <dbReference type="ARBA" id="ARBA00009009"/>
    </source>
</evidence>
<dbReference type="Gene3D" id="3.40.710.10">
    <property type="entry name" value="DD-peptidase/beta-lactamase superfamily"/>
    <property type="match status" value="1"/>
</dbReference>
<comment type="catalytic activity">
    <reaction evidence="1">
        <text>a beta-lactam + H2O = a substituted beta-amino acid</text>
        <dbReference type="Rhea" id="RHEA:20401"/>
        <dbReference type="ChEBI" id="CHEBI:15377"/>
        <dbReference type="ChEBI" id="CHEBI:35627"/>
        <dbReference type="ChEBI" id="CHEBI:140347"/>
        <dbReference type="EC" id="3.5.2.6"/>
    </reaction>
</comment>
<gene>
    <name evidence="6" type="ORF">C1707_11485</name>
    <name evidence="7" type="ORF">CFHF_02285</name>
</gene>
<dbReference type="Pfam" id="PF13354">
    <property type="entry name" value="Beta-lactamase2"/>
    <property type="match status" value="1"/>
</dbReference>
<evidence type="ECO:0000259" key="5">
    <source>
        <dbReference type="Pfam" id="PF13354"/>
    </source>
</evidence>
<feature type="signal peptide" evidence="4">
    <location>
        <begin position="1"/>
        <end position="20"/>
    </location>
</feature>
<evidence type="ECO:0000256" key="4">
    <source>
        <dbReference type="SAM" id="SignalP"/>
    </source>
</evidence>
<evidence type="ECO:0000256" key="3">
    <source>
        <dbReference type="ARBA" id="ARBA00012865"/>
    </source>
</evidence>
<evidence type="ECO:0000313" key="9">
    <source>
        <dbReference type="Proteomes" id="UP000281192"/>
    </source>
</evidence>
<dbReference type="InterPro" id="IPR045155">
    <property type="entry name" value="Beta-lactam_cat"/>
</dbReference>
<feature type="chain" id="PRO_5044578146" description="beta-lactamase" evidence="4">
    <location>
        <begin position="21"/>
        <end position="343"/>
    </location>
</feature>
<protein>
    <recommendedName>
        <fullName evidence="3">beta-lactamase</fullName>
        <ecNumber evidence="3">3.5.2.6</ecNumber>
    </recommendedName>
</protein>
<dbReference type="SUPFAM" id="SSF56601">
    <property type="entry name" value="beta-lactamase/transpeptidase-like"/>
    <property type="match status" value="1"/>
</dbReference>
<dbReference type="PANTHER" id="PTHR35333">
    <property type="entry name" value="BETA-LACTAMASE"/>
    <property type="match status" value="1"/>
</dbReference>
<keyword evidence="9" id="KW-1185">Reference proteome</keyword>
<dbReference type="PROSITE" id="PS51257">
    <property type="entry name" value="PROKAR_LIPOPROTEIN"/>
    <property type="match status" value="1"/>
</dbReference>
<dbReference type="RefSeq" id="WP_101711415.1">
    <property type="nucleotide sequence ID" value="NZ_CP026100.1"/>
</dbReference>
<organism evidence="7 8">
    <name type="scientific">Caulobacter flavus</name>
    <dbReference type="NCBI Taxonomy" id="1679497"/>
    <lineage>
        <taxon>Bacteria</taxon>
        <taxon>Pseudomonadati</taxon>
        <taxon>Pseudomonadota</taxon>
        <taxon>Alphaproteobacteria</taxon>
        <taxon>Caulobacterales</taxon>
        <taxon>Caulobacteraceae</taxon>
        <taxon>Caulobacter</taxon>
    </lineage>
</organism>
<proteinExistence type="inferred from homology"/>
<dbReference type="Proteomes" id="UP000234483">
    <property type="component" value="Unassembled WGS sequence"/>
</dbReference>
<dbReference type="KEGG" id="cfh:C1707_11485"/>
<dbReference type="EMBL" id="PJRQ01000007">
    <property type="protein sequence ID" value="PLR20021.1"/>
    <property type="molecule type" value="Genomic_DNA"/>
</dbReference>
<keyword evidence="7" id="KW-0378">Hydrolase</keyword>
<evidence type="ECO:0000256" key="1">
    <source>
        <dbReference type="ARBA" id="ARBA00001526"/>
    </source>
</evidence>
<dbReference type="InterPro" id="IPR000871">
    <property type="entry name" value="Beta-lactam_class-A"/>
</dbReference>
<evidence type="ECO:0000313" key="6">
    <source>
        <dbReference type="EMBL" id="AYV46837.1"/>
    </source>
</evidence>
<dbReference type="EC" id="3.5.2.6" evidence="3"/>
<accession>A0A2N5D1W6</accession>
<name>A0A2N5D1W6_9CAUL</name>
<reference evidence="7 8" key="1">
    <citation type="submission" date="2017-12" db="EMBL/GenBank/DDBJ databases">
        <title>The genome sequence of Caulobacter flavus CGMCC1 15093.</title>
        <authorList>
            <person name="Gao J."/>
            <person name="Mao X."/>
            <person name="Sun J."/>
        </authorList>
    </citation>
    <scope>NUCLEOTIDE SEQUENCE [LARGE SCALE GENOMIC DNA]</scope>
    <source>
        <strain evidence="7 8">CGMCC1 15093</strain>
    </source>
</reference>
<dbReference type="GO" id="GO:0030655">
    <property type="term" value="P:beta-lactam antibiotic catabolic process"/>
    <property type="evidence" value="ECO:0007669"/>
    <property type="project" value="InterPro"/>
</dbReference>
<dbReference type="PANTHER" id="PTHR35333:SF3">
    <property type="entry name" value="BETA-LACTAMASE-TYPE TRANSPEPTIDASE FOLD CONTAINING PROTEIN"/>
    <property type="match status" value="1"/>
</dbReference>
<dbReference type="EMBL" id="CP026100">
    <property type="protein sequence ID" value="AYV46837.1"/>
    <property type="molecule type" value="Genomic_DNA"/>
</dbReference>
<evidence type="ECO:0000313" key="7">
    <source>
        <dbReference type="EMBL" id="PLR20021.1"/>
    </source>
</evidence>
<dbReference type="AlphaFoldDB" id="A0A2N5D1W6"/>
<reference evidence="6 9" key="2">
    <citation type="submission" date="2018-01" db="EMBL/GenBank/DDBJ databases">
        <title>Complete genome sequence of Caulobacter flavus RHGG3.</title>
        <authorList>
            <person name="Yang E."/>
        </authorList>
    </citation>
    <scope>NUCLEOTIDE SEQUENCE [LARGE SCALE GENOMIC DNA]</scope>
    <source>
        <strain evidence="6 9">RHGG3</strain>
    </source>
</reference>
<dbReference type="GO" id="GO:0008800">
    <property type="term" value="F:beta-lactamase activity"/>
    <property type="evidence" value="ECO:0007669"/>
    <property type="project" value="UniProtKB-EC"/>
</dbReference>
<feature type="domain" description="Beta-lactamase class A catalytic" evidence="5">
    <location>
        <begin position="57"/>
        <end position="312"/>
    </location>
</feature>
<dbReference type="PRINTS" id="PR00118">
    <property type="entry name" value="BLACTAMASEA"/>
</dbReference>
<evidence type="ECO:0000313" key="8">
    <source>
        <dbReference type="Proteomes" id="UP000234483"/>
    </source>
</evidence>
<dbReference type="Proteomes" id="UP000281192">
    <property type="component" value="Chromosome"/>
</dbReference>